<proteinExistence type="predicted"/>
<dbReference type="InterPro" id="IPR039448">
    <property type="entry name" value="Beta_helix"/>
</dbReference>
<dbReference type="SMART" id="SM00710">
    <property type="entry name" value="PbH1"/>
    <property type="match status" value="9"/>
</dbReference>
<evidence type="ECO:0000313" key="3">
    <source>
        <dbReference type="EMBL" id="MDM0044172.1"/>
    </source>
</evidence>
<evidence type="ECO:0000259" key="2">
    <source>
        <dbReference type="Pfam" id="PF13229"/>
    </source>
</evidence>
<evidence type="ECO:0000313" key="4">
    <source>
        <dbReference type="Proteomes" id="UP001174908"/>
    </source>
</evidence>
<comment type="caution">
    <text evidence="3">The sequence shown here is derived from an EMBL/GenBank/DDBJ whole genome shotgun (WGS) entry which is preliminary data.</text>
</comment>
<dbReference type="InterPro" id="IPR012334">
    <property type="entry name" value="Pectin_lyas_fold"/>
</dbReference>
<dbReference type="SUPFAM" id="SSF51126">
    <property type="entry name" value="Pectin lyase-like"/>
    <property type="match status" value="1"/>
</dbReference>
<feature type="domain" description="Right handed beta helix" evidence="2">
    <location>
        <begin position="193"/>
        <end position="319"/>
    </location>
</feature>
<organism evidence="3 4">
    <name type="scientific">Variovorax dokdonensis</name>
    <dbReference type="NCBI Taxonomy" id="344883"/>
    <lineage>
        <taxon>Bacteria</taxon>
        <taxon>Pseudomonadati</taxon>
        <taxon>Pseudomonadota</taxon>
        <taxon>Betaproteobacteria</taxon>
        <taxon>Burkholderiales</taxon>
        <taxon>Comamonadaceae</taxon>
        <taxon>Variovorax</taxon>
    </lineage>
</organism>
<accession>A0ABT7N8C1</accession>
<keyword evidence="4" id="KW-1185">Reference proteome</keyword>
<dbReference type="RefSeq" id="WP_286659231.1">
    <property type="nucleotide sequence ID" value="NZ_JASZYV010000001.1"/>
</dbReference>
<gene>
    <name evidence="3" type="ORF">QTH91_06735</name>
</gene>
<feature type="signal peptide" evidence="1">
    <location>
        <begin position="1"/>
        <end position="22"/>
    </location>
</feature>
<dbReference type="InterPro" id="IPR006626">
    <property type="entry name" value="PbH1"/>
</dbReference>
<evidence type="ECO:0000256" key="1">
    <source>
        <dbReference type="SAM" id="SignalP"/>
    </source>
</evidence>
<dbReference type="InterPro" id="IPR011050">
    <property type="entry name" value="Pectin_lyase_fold/virulence"/>
</dbReference>
<sequence length="501" mass="53520">MKKLYAAAACALLLTALSPAQSKEWRVGKGTSYSLADIQYSLKAQIKPGDVILITPGTYGAEPTLGYNSLAINGFQGTASKPITIKAASSTAMPRLIEGISVFNSKYIVIQHLDVTRNNRDTAAAAIAVSDGSSYVKLYNLSVHSAFVGVSFADPGPGNSIQYSHIVANDHHGIASKISDDKKAANKPINAGDASTIENNLVEGNGGHGIDMEASYWQILRNQVLNNGQAYGGTSGIHLFRVNDRPDDDPDCDNNEILYNYVAGQKDETLSDGNGIQIDHYCDGNLVAYNVLKNNAGAGISLFVGKNNVISSNTLYHNATDKNRVPYGAHRAEMILASQPSICPNDVNGTCILPYAQISPNRSSWNFIYDNIVATSDSDTNGIYVTDDFKDPQRNTNFLYVNWYSIQGNGAPLRWGNELVRDVDAKTTTGNLVAPVRFVNSAATDGTGFSLAAAPPNGNPGWAPVPPRADMAGKFPLPVGTGLTSYWGAFYLCSNSVCASN</sequence>
<name>A0ABT7N8C1_9BURK</name>
<dbReference type="Gene3D" id="2.160.20.10">
    <property type="entry name" value="Single-stranded right-handed beta-helix, Pectin lyase-like"/>
    <property type="match status" value="1"/>
</dbReference>
<dbReference type="EMBL" id="JASZYV010000001">
    <property type="protein sequence ID" value="MDM0044172.1"/>
    <property type="molecule type" value="Genomic_DNA"/>
</dbReference>
<dbReference type="Proteomes" id="UP001174908">
    <property type="component" value="Unassembled WGS sequence"/>
</dbReference>
<dbReference type="InterPro" id="IPR022441">
    <property type="entry name" value="Para_beta_helix_rpt-2"/>
</dbReference>
<keyword evidence="1" id="KW-0732">Signal</keyword>
<dbReference type="Pfam" id="PF13229">
    <property type="entry name" value="Beta_helix"/>
    <property type="match status" value="1"/>
</dbReference>
<feature type="chain" id="PRO_5045722951" evidence="1">
    <location>
        <begin position="23"/>
        <end position="501"/>
    </location>
</feature>
<dbReference type="NCBIfam" id="TIGR03804">
    <property type="entry name" value="para_beta_helix"/>
    <property type="match status" value="1"/>
</dbReference>
<protein>
    <submittedName>
        <fullName evidence="3">Right-handed parallel beta-helix repeat-containing protein</fullName>
    </submittedName>
</protein>
<reference evidence="3" key="1">
    <citation type="submission" date="2023-06" db="EMBL/GenBank/DDBJ databases">
        <authorList>
            <person name="Jiang Y."/>
            <person name="Liu Q."/>
        </authorList>
    </citation>
    <scope>NUCLEOTIDE SEQUENCE</scope>
    <source>
        <strain evidence="3">CGMCC 1.12089</strain>
    </source>
</reference>